<gene>
    <name evidence="1" type="ORF">K7X08_015159</name>
</gene>
<evidence type="ECO:0000313" key="1">
    <source>
        <dbReference type="EMBL" id="KAJ8527708.1"/>
    </source>
</evidence>
<name>A0A9Q1L392_9SOLA</name>
<sequence length="166" mass="18833">MFNDRLNNISNLVMTLQGQINNLRYSSMEMERRCADLRVLIQSELEVEKSEELLLEVSGNSKMCIVEDFSDKTAALVFDEMPHCLSNVFAAPESKSGLAENKTEGDFITENPGSQPFVIVTGDTKSEIERHKHCPLPLFMHTLRNMELLPYCSMKFLTIVERIGTV</sequence>
<dbReference type="EMBL" id="JAJAGQ010000023">
    <property type="protein sequence ID" value="KAJ8527708.1"/>
    <property type="molecule type" value="Genomic_DNA"/>
</dbReference>
<dbReference type="AlphaFoldDB" id="A0A9Q1L392"/>
<dbReference type="Proteomes" id="UP001152561">
    <property type="component" value="Unassembled WGS sequence"/>
</dbReference>
<reference evidence="2" key="1">
    <citation type="journal article" date="2023" name="Proc. Natl. Acad. Sci. U.S.A.">
        <title>Genomic and structural basis for evolution of tropane alkaloid biosynthesis.</title>
        <authorList>
            <person name="Wanga Y.-J."/>
            <person name="Taina T."/>
            <person name="Yua J.-Y."/>
            <person name="Lia J."/>
            <person name="Xua B."/>
            <person name="Chenc J."/>
            <person name="D'Auriad J.C."/>
            <person name="Huanga J.-P."/>
            <person name="Huanga S.-X."/>
        </authorList>
    </citation>
    <scope>NUCLEOTIDE SEQUENCE [LARGE SCALE GENOMIC DNA]</scope>
    <source>
        <strain evidence="2">cv. KIB-2019</strain>
    </source>
</reference>
<comment type="caution">
    <text evidence="1">The sequence shown here is derived from an EMBL/GenBank/DDBJ whole genome shotgun (WGS) entry which is preliminary data.</text>
</comment>
<evidence type="ECO:0000313" key="2">
    <source>
        <dbReference type="Proteomes" id="UP001152561"/>
    </source>
</evidence>
<protein>
    <submittedName>
        <fullName evidence="1">Uncharacterized protein</fullName>
    </submittedName>
</protein>
<proteinExistence type="predicted"/>
<accession>A0A9Q1L392</accession>
<keyword evidence="2" id="KW-1185">Reference proteome</keyword>
<organism evidence="1 2">
    <name type="scientific">Anisodus acutangulus</name>
    <dbReference type="NCBI Taxonomy" id="402998"/>
    <lineage>
        <taxon>Eukaryota</taxon>
        <taxon>Viridiplantae</taxon>
        <taxon>Streptophyta</taxon>
        <taxon>Embryophyta</taxon>
        <taxon>Tracheophyta</taxon>
        <taxon>Spermatophyta</taxon>
        <taxon>Magnoliopsida</taxon>
        <taxon>eudicotyledons</taxon>
        <taxon>Gunneridae</taxon>
        <taxon>Pentapetalae</taxon>
        <taxon>asterids</taxon>
        <taxon>lamiids</taxon>
        <taxon>Solanales</taxon>
        <taxon>Solanaceae</taxon>
        <taxon>Solanoideae</taxon>
        <taxon>Hyoscyameae</taxon>
        <taxon>Anisodus</taxon>
    </lineage>
</organism>